<evidence type="ECO:0000256" key="3">
    <source>
        <dbReference type="ARBA" id="ARBA00022692"/>
    </source>
</evidence>
<protein>
    <recommendedName>
        <fullName evidence="10">Fluoride-specific ion channel FluC</fullName>
    </recommendedName>
</protein>
<dbReference type="GO" id="GO:0046872">
    <property type="term" value="F:metal ion binding"/>
    <property type="evidence" value="ECO:0007669"/>
    <property type="project" value="UniProtKB-KW"/>
</dbReference>
<dbReference type="OrthoDB" id="9799631at2"/>
<evidence type="ECO:0000256" key="2">
    <source>
        <dbReference type="ARBA" id="ARBA00022475"/>
    </source>
</evidence>
<evidence type="ECO:0000256" key="8">
    <source>
        <dbReference type="ARBA" id="ARBA00035585"/>
    </source>
</evidence>
<comment type="caution">
    <text evidence="11">The sequence shown here is derived from an EMBL/GenBank/DDBJ whole genome shotgun (WGS) entry which is preliminary data.</text>
</comment>
<dbReference type="NCBIfam" id="TIGR00494">
    <property type="entry name" value="crcB"/>
    <property type="match status" value="1"/>
</dbReference>
<comment type="activity regulation">
    <text evidence="10">Na(+) is not transported, but it plays an essential structural role and its presence is essential for fluoride channel function.</text>
</comment>
<comment type="subcellular location">
    <subcellularLocation>
        <location evidence="1 10">Cell membrane</location>
        <topology evidence="1 10">Multi-pass membrane protein</topology>
    </subcellularLocation>
</comment>
<proteinExistence type="inferred from homology"/>
<dbReference type="GO" id="GO:0005886">
    <property type="term" value="C:plasma membrane"/>
    <property type="evidence" value="ECO:0007669"/>
    <property type="project" value="UniProtKB-SubCell"/>
</dbReference>
<keyword evidence="4 10" id="KW-1133">Transmembrane helix</keyword>
<dbReference type="PANTHER" id="PTHR28259:SF1">
    <property type="entry name" value="FLUORIDE EXPORT PROTEIN 1-RELATED"/>
    <property type="match status" value="1"/>
</dbReference>
<keyword evidence="10" id="KW-0406">Ion transport</keyword>
<feature type="transmembrane region" description="Helical" evidence="10">
    <location>
        <begin position="63"/>
        <end position="82"/>
    </location>
</feature>
<organism evidence="11 12">
    <name type="scientific">Tepidibacillus decaturensis</name>
    <dbReference type="NCBI Taxonomy" id="1413211"/>
    <lineage>
        <taxon>Bacteria</taxon>
        <taxon>Bacillati</taxon>
        <taxon>Bacillota</taxon>
        <taxon>Bacilli</taxon>
        <taxon>Bacillales</taxon>
        <taxon>Bacillaceae</taxon>
        <taxon>Tepidibacillus</taxon>
    </lineage>
</organism>
<dbReference type="AlphaFoldDB" id="A0A135L587"/>
<keyword evidence="10" id="KW-0915">Sodium</keyword>
<sequence>MIYFVVGLAGVIGSLLRYYLGLSIHSWWITSFPLATLMINYLGSFTLGWFNERITQSYSVPEWLRLGFGTGLIGSFTTFSTFSVETMTLMNQGLWEMAFVYVLLSMVGGLLFAYFGFRVAYFQLRKSKEGMETA</sequence>
<dbReference type="Proteomes" id="UP000070352">
    <property type="component" value="Unassembled WGS sequence"/>
</dbReference>
<feature type="binding site" evidence="10">
    <location>
        <position position="74"/>
    </location>
    <ligand>
        <name>Na(+)</name>
        <dbReference type="ChEBI" id="CHEBI:29101"/>
        <note>structural</note>
    </ligand>
</feature>
<evidence type="ECO:0000256" key="9">
    <source>
        <dbReference type="ARBA" id="ARBA00049940"/>
    </source>
</evidence>
<keyword evidence="12" id="KW-1185">Reference proteome</keyword>
<keyword evidence="5 10" id="KW-0472">Membrane</keyword>
<dbReference type="EMBL" id="LSKU01000001">
    <property type="protein sequence ID" value="KXG44100.1"/>
    <property type="molecule type" value="Genomic_DNA"/>
</dbReference>
<keyword evidence="10" id="KW-0813">Transport</keyword>
<evidence type="ECO:0000313" key="12">
    <source>
        <dbReference type="Proteomes" id="UP000070352"/>
    </source>
</evidence>
<evidence type="ECO:0000313" key="11">
    <source>
        <dbReference type="EMBL" id="KXG44100.1"/>
    </source>
</evidence>
<accession>A0A135L587</accession>
<gene>
    <name evidence="10" type="primary">fluC</name>
    <name evidence="10" type="synonym">crcB</name>
    <name evidence="11" type="ORF">U473_08865</name>
</gene>
<evidence type="ECO:0000256" key="1">
    <source>
        <dbReference type="ARBA" id="ARBA00004651"/>
    </source>
</evidence>
<comment type="function">
    <text evidence="9 10">Fluoride-specific ion channel. Important for reducing fluoride concentration in the cell, thus reducing its toxicity.</text>
</comment>
<feature type="binding site" evidence="10">
    <location>
        <position position="77"/>
    </location>
    <ligand>
        <name>Na(+)</name>
        <dbReference type="ChEBI" id="CHEBI:29101"/>
        <note>structural</note>
    </ligand>
</feature>
<name>A0A135L587_9BACI</name>
<dbReference type="RefSeq" id="WP_068725417.1">
    <property type="nucleotide sequence ID" value="NZ_LSKU01000001.1"/>
</dbReference>
<keyword evidence="2 10" id="KW-1003">Cell membrane</keyword>
<evidence type="ECO:0000256" key="7">
    <source>
        <dbReference type="ARBA" id="ARBA00035120"/>
    </source>
</evidence>
<feature type="transmembrane region" description="Helical" evidence="10">
    <location>
        <begin position="94"/>
        <end position="117"/>
    </location>
</feature>
<feature type="transmembrane region" description="Helical" evidence="10">
    <location>
        <begin position="27"/>
        <end position="51"/>
    </location>
</feature>
<keyword evidence="3 10" id="KW-0812">Transmembrane</keyword>
<reference evidence="11 12" key="1">
    <citation type="submission" date="2016-02" db="EMBL/GenBank/DDBJ databases">
        <title>Draft Genome for Tepidibacillus decaturensis nov. sp. Strain Z9, an Anaerobic, Moderately Thermophilic and Heterotrophic Bacterium from Deep Subsurface of the Illinois Basin, USA.</title>
        <authorList>
            <person name="Dong Y."/>
            <person name="Chang J.Y."/>
            <person name="Sanford R."/>
            <person name="Fouke B.W."/>
        </authorList>
    </citation>
    <scope>NUCLEOTIDE SEQUENCE [LARGE SCALE GENOMIC DNA]</scope>
    <source>
        <strain evidence="11 12">Z9</strain>
    </source>
</reference>
<dbReference type="InterPro" id="IPR003691">
    <property type="entry name" value="FluC"/>
</dbReference>
<evidence type="ECO:0000256" key="4">
    <source>
        <dbReference type="ARBA" id="ARBA00022989"/>
    </source>
</evidence>
<evidence type="ECO:0000256" key="10">
    <source>
        <dbReference type="HAMAP-Rule" id="MF_00454"/>
    </source>
</evidence>
<comment type="catalytic activity">
    <reaction evidence="8">
        <text>fluoride(in) = fluoride(out)</text>
        <dbReference type="Rhea" id="RHEA:76159"/>
        <dbReference type="ChEBI" id="CHEBI:17051"/>
    </reaction>
    <physiologicalReaction direction="left-to-right" evidence="8">
        <dbReference type="Rhea" id="RHEA:76160"/>
    </physiologicalReaction>
</comment>
<evidence type="ECO:0000256" key="6">
    <source>
        <dbReference type="ARBA" id="ARBA00023303"/>
    </source>
</evidence>
<dbReference type="GO" id="GO:0140114">
    <property type="term" value="P:cellular detoxification of fluoride"/>
    <property type="evidence" value="ECO:0007669"/>
    <property type="project" value="UniProtKB-UniRule"/>
</dbReference>
<keyword evidence="10" id="KW-0479">Metal-binding</keyword>
<evidence type="ECO:0000256" key="5">
    <source>
        <dbReference type="ARBA" id="ARBA00023136"/>
    </source>
</evidence>
<comment type="similarity">
    <text evidence="7 10">Belongs to the fluoride channel Fluc/FEX (TC 1.A.43) family.</text>
</comment>
<dbReference type="STRING" id="1413211.U473_08865"/>
<dbReference type="PANTHER" id="PTHR28259">
    <property type="entry name" value="FLUORIDE EXPORT PROTEIN 1-RELATED"/>
    <property type="match status" value="1"/>
</dbReference>
<dbReference type="Pfam" id="PF02537">
    <property type="entry name" value="CRCB"/>
    <property type="match status" value="1"/>
</dbReference>
<keyword evidence="6 10" id="KW-0407">Ion channel</keyword>
<dbReference type="HAMAP" id="MF_00454">
    <property type="entry name" value="FluC"/>
    <property type="match status" value="1"/>
</dbReference>
<dbReference type="GO" id="GO:0062054">
    <property type="term" value="F:fluoride channel activity"/>
    <property type="evidence" value="ECO:0007669"/>
    <property type="project" value="UniProtKB-UniRule"/>
</dbReference>